<keyword evidence="8 11" id="KW-0694">RNA-binding</keyword>
<dbReference type="GO" id="GO:0005737">
    <property type="term" value="C:cytoplasm"/>
    <property type="evidence" value="ECO:0007669"/>
    <property type="project" value="UniProtKB-SubCell"/>
</dbReference>
<dbReference type="InterPro" id="IPR013598">
    <property type="entry name" value="Exportin-1/Importin-b-like"/>
</dbReference>
<proteinExistence type="inferred from homology"/>
<keyword evidence="7" id="KW-0819">tRNA processing</keyword>
<keyword evidence="6 11" id="KW-0820">tRNA-binding</keyword>
<organism evidence="14 15">
    <name type="scientific">Lasiosphaeria ovina</name>
    <dbReference type="NCBI Taxonomy" id="92902"/>
    <lineage>
        <taxon>Eukaryota</taxon>
        <taxon>Fungi</taxon>
        <taxon>Dikarya</taxon>
        <taxon>Ascomycota</taxon>
        <taxon>Pezizomycotina</taxon>
        <taxon>Sordariomycetes</taxon>
        <taxon>Sordariomycetidae</taxon>
        <taxon>Sordariales</taxon>
        <taxon>Lasiosphaeriaceae</taxon>
        <taxon>Lasiosphaeria</taxon>
    </lineage>
</organism>
<protein>
    <recommendedName>
        <fullName evidence="3 11">Exportin-T</fullName>
    </recommendedName>
    <alternativeName>
        <fullName evidence="11">Exportin(tRNA)</fullName>
    </alternativeName>
    <alternativeName>
        <fullName evidence="11">tRNA exportin</fullName>
    </alternativeName>
</protein>
<evidence type="ECO:0000256" key="11">
    <source>
        <dbReference type="RuleBase" id="RU366037"/>
    </source>
</evidence>
<evidence type="ECO:0000256" key="4">
    <source>
        <dbReference type="ARBA" id="ARBA00022448"/>
    </source>
</evidence>
<dbReference type="GO" id="GO:0005643">
    <property type="term" value="C:nuclear pore"/>
    <property type="evidence" value="ECO:0007669"/>
    <property type="project" value="TreeGrafter"/>
</dbReference>
<comment type="function">
    <text evidence="10">tRNA nucleus export receptor which facilitates tRNA translocation across the nuclear pore complex. Involved in pre-tRNA splicing, probably by affecting the interaction of pre-tRNA with splicing endonuclease.</text>
</comment>
<sequence>MSIYSQGGLRAGQGSRAIESAIEIGWNPNADQALQRQAFEFLNQLRTDSQAWQVCTSLFTRTPRRSEVVRLVSLEIINNAVNALALDHASLLFLKNSLIEYIRQTYGGNPQEQVDPAHLQNKLTQTLTNLFVALYKDGWETFIDDFLALAALSPDSQDNLPGVVMYLRIIGSIHDEIADLSLSRQANEPKRNSDLKDLVRVRDMQKIAKSWRDVLAKYGNRDDNVVEMTLKVIGKWVSWTEISLVINQEMLNLLLPLIGRTSPTGSEDKVRDTAVDTLTEIVAKKMKASDKTDMIVFLNLREIISQLLASPPLNDFKGTPRYDTDLAEAVAKLLNTIMADVVRVLEDNKVENDTRGKAEQLLRDFLPSLLRLFTDEFDEICSTVIPSLTDLLTFLRKVGTLPPAYAGMLPPILNAIVSKMRYDETSSWGNEDEQTDEAEFQELRKRLQILQKSVAAVDQDLYIEFLSNLVGNMFSTLGQQGSHMDWRDIDLALHEIYLFGELALPNAGIAHKSQPNAVAVDRLGVMMSKLVESGIANYPHPAILLQYMEICVRYYVFFETQQRYIPQVLENFVRLVHHEHVRIRTRSWYLFLRFVKQLRAQVGNVAKTVIESISDLLPIKAEMPANDADDDMSSDESDHSADAVFNSQLYLFEAIGCISSTAATPAADQAAYAHSVMAPLFEDMRVHLPRAKAGDAQAILQIHHIVMALGTLASGFADSSSNQASTKPPPPKAISDEFSRAAEAILIALNELNSNGEIRAACRSAFSRLLGVLGAAVLPQLPQWIEGLLSRSSSKDEMAMFLRLLEQVVYNFKGEIYTILDLLLTPLLERVFVGLSEPISGTDDEIQLQELRREYVSFVQVILANELGGVLVSAANQGIFDSLVASIITISKTIIHANLGTSRTGFNVLARMAAQWGGPDVATVSESPTVTRAPAPAFQGFDQFMMDRFHTACWDVLQDPNFKPFSDAQTRQILNEVTGLQQTIYTKIGDAFIRHLQSVTLPPLGIDGSEFVRVLTTSTDRRVLTTYVQNLLKNRS</sequence>
<evidence type="ECO:0000256" key="2">
    <source>
        <dbReference type="ARBA" id="ARBA00009466"/>
    </source>
</evidence>
<evidence type="ECO:0000313" key="15">
    <source>
        <dbReference type="Proteomes" id="UP001287356"/>
    </source>
</evidence>
<evidence type="ECO:0000259" key="13">
    <source>
        <dbReference type="Pfam" id="PF19282"/>
    </source>
</evidence>
<dbReference type="InterPro" id="IPR040017">
    <property type="entry name" value="XPOT"/>
</dbReference>
<evidence type="ECO:0000313" key="14">
    <source>
        <dbReference type="EMBL" id="KAK3380294.1"/>
    </source>
</evidence>
<dbReference type="Pfam" id="PF19282">
    <property type="entry name" value="Exportin-T"/>
    <property type="match status" value="1"/>
</dbReference>
<keyword evidence="15" id="KW-1185">Reference proteome</keyword>
<dbReference type="FunFam" id="1.25.10.10:FF:000355">
    <property type="entry name" value="Exportin-T"/>
    <property type="match status" value="1"/>
</dbReference>
<dbReference type="AlphaFoldDB" id="A0AAE0NF21"/>
<dbReference type="GO" id="GO:0031267">
    <property type="term" value="F:small GTPase binding"/>
    <property type="evidence" value="ECO:0007669"/>
    <property type="project" value="InterPro"/>
</dbReference>
<accession>A0AAE0NF21</accession>
<dbReference type="GO" id="GO:0016363">
    <property type="term" value="C:nuclear matrix"/>
    <property type="evidence" value="ECO:0007669"/>
    <property type="project" value="TreeGrafter"/>
</dbReference>
<evidence type="ECO:0000256" key="5">
    <source>
        <dbReference type="ARBA" id="ARBA00022490"/>
    </source>
</evidence>
<name>A0AAE0NF21_9PEZI</name>
<dbReference type="GO" id="GO:0071528">
    <property type="term" value="P:tRNA re-export from nucleus"/>
    <property type="evidence" value="ECO:0007669"/>
    <property type="project" value="UniProtKB-UniRule"/>
</dbReference>
<dbReference type="InterPro" id="IPR016024">
    <property type="entry name" value="ARM-type_fold"/>
</dbReference>
<feature type="domain" description="Exportin-T C-terminal" evidence="13">
    <location>
        <begin position="353"/>
        <end position="1034"/>
    </location>
</feature>
<dbReference type="PANTHER" id="PTHR15952:SF11">
    <property type="entry name" value="EXPORTIN-T"/>
    <property type="match status" value="1"/>
</dbReference>
<comment type="similarity">
    <text evidence="2 11">Belongs to the exportin family.</text>
</comment>
<evidence type="ECO:0000256" key="10">
    <source>
        <dbReference type="ARBA" id="ARBA00025147"/>
    </source>
</evidence>
<evidence type="ECO:0000256" key="3">
    <source>
        <dbReference type="ARBA" id="ARBA00018928"/>
    </source>
</evidence>
<reference evidence="14" key="2">
    <citation type="submission" date="2023-06" db="EMBL/GenBank/DDBJ databases">
        <authorList>
            <consortium name="Lawrence Berkeley National Laboratory"/>
            <person name="Haridas S."/>
            <person name="Hensen N."/>
            <person name="Bonometti L."/>
            <person name="Westerberg I."/>
            <person name="Brannstrom I.O."/>
            <person name="Guillou S."/>
            <person name="Cros-Aarteil S."/>
            <person name="Calhoun S."/>
            <person name="Kuo A."/>
            <person name="Mondo S."/>
            <person name="Pangilinan J."/>
            <person name="Riley R."/>
            <person name="Labutti K."/>
            <person name="Andreopoulos B."/>
            <person name="Lipzen A."/>
            <person name="Chen C."/>
            <person name="Yanf M."/>
            <person name="Daum C."/>
            <person name="Ng V."/>
            <person name="Clum A."/>
            <person name="Steindorff A."/>
            <person name="Ohm R."/>
            <person name="Martin F."/>
            <person name="Silar P."/>
            <person name="Natvig D."/>
            <person name="Lalanne C."/>
            <person name="Gautier V."/>
            <person name="Ament-Velasquez S.L."/>
            <person name="Kruys A."/>
            <person name="Hutchinson M.I."/>
            <person name="Powell A.J."/>
            <person name="Barry K."/>
            <person name="Miller A.N."/>
            <person name="Grigoriev I.V."/>
            <person name="Debuchy R."/>
            <person name="Gladieux P."/>
            <person name="Thoren M.H."/>
            <person name="Johannesson H."/>
        </authorList>
    </citation>
    <scope>NUCLEOTIDE SEQUENCE</scope>
    <source>
        <strain evidence="14">CBS 958.72</strain>
    </source>
</reference>
<keyword evidence="4 11" id="KW-0813">Transport</keyword>
<evidence type="ECO:0000256" key="6">
    <source>
        <dbReference type="ARBA" id="ARBA00022555"/>
    </source>
</evidence>
<dbReference type="Gene3D" id="1.25.10.10">
    <property type="entry name" value="Leucine-rich Repeat Variant"/>
    <property type="match status" value="1"/>
</dbReference>
<gene>
    <name evidence="14" type="ORF">B0T24DRAFT_590778</name>
</gene>
<evidence type="ECO:0000256" key="7">
    <source>
        <dbReference type="ARBA" id="ARBA00022694"/>
    </source>
</evidence>
<evidence type="ECO:0000256" key="9">
    <source>
        <dbReference type="ARBA" id="ARBA00023242"/>
    </source>
</evidence>
<comment type="caution">
    <text evidence="14">The sequence shown here is derived from an EMBL/GenBank/DDBJ whole genome shotgun (WGS) entry which is preliminary data.</text>
</comment>
<dbReference type="SUPFAM" id="SSF48371">
    <property type="entry name" value="ARM repeat"/>
    <property type="match status" value="1"/>
</dbReference>
<dbReference type="InterPro" id="IPR045546">
    <property type="entry name" value="Exportin-T_C"/>
</dbReference>
<keyword evidence="9 11" id="KW-0539">Nucleus</keyword>
<dbReference type="Proteomes" id="UP001287356">
    <property type="component" value="Unassembled WGS sequence"/>
</dbReference>
<comment type="subcellular location">
    <subcellularLocation>
        <location evidence="1 11">Cytoplasm</location>
    </subcellularLocation>
    <subcellularLocation>
        <location evidence="11">Nucleus</location>
    </subcellularLocation>
    <text evidence="11">Shuttles between the nucleus and the cytoplasm.</text>
</comment>
<reference evidence="14" key="1">
    <citation type="journal article" date="2023" name="Mol. Phylogenet. Evol.">
        <title>Genome-scale phylogeny and comparative genomics of the fungal order Sordariales.</title>
        <authorList>
            <person name="Hensen N."/>
            <person name="Bonometti L."/>
            <person name="Westerberg I."/>
            <person name="Brannstrom I.O."/>
            <person name="Guillou S."/>
            <person name="Cros-Aarteil S."/>
            <person name="Calhoun S."/>
            <person name="Haridas S."/>
            <person name="Kuo A."/>
            <person name="Mondo S."/>
            <person name="Pangilinan J."/>
            <person name="Riley R."/>
            <person name="LaButti K."/>
            <person name="Andreopoulos B."/>
            <person name="Lipzen A."/>
            <person name="Chen C."/>
            <person name="Yan M."/>
            <person name="Daum C."/>
            <person name="Ng V."/>
            <person name="Clum A."/>
            <person name="Steindorff A."/>
            <person name="Ohm R.A."/>
            <person name="Martin F."/>
            <person name="Silar P."/>
            <person name="Natvig D.O."/>
            <person name="Lalanne C."/>
            <person name="Gautier V."/>
            <person name="Ament-Velasquez S.L."/>
            <person name="Kruys A."/>
            <person name="Hutchinson M.I."/>
            <person name="Powell A.J."/>
            <person name="Barry K."/>
            <person name="Miller A.N."/>
            <person name="Grigoriev I.V."/>
            <person name="Debuchy R."/>
            <person name="Gladieux P."/>
            <person name="Hiltunen Thoren M."/>
            <person name="Johannesson H."/>
        </authorList>
    </citation>
    <scope>NUCLEOTIDE SEQUENCE</scope>
    <source>
        <strain evidence="14">CBS 958.72</strain>
    </source>
</reference>
<dbReference type="GO" id="GO:0000049">
    <property type="term" value="F:tRNA binding"/>
    <property type="evidence" value="ECO:0007669"/>
    <property type="project" value="UniProtKB-UniRule"/>
</dbReference>
<feature type="domain" description="Exportin-1/Importin-beta-like" evidence="12">
    <location>
        <begin position="116"/>
        <end position="278"/>
    </location>
</feature>
<evidence type="ECO:0000259" key="12">
    <source>
        <dbReference type="Pfam" id="PF08389"/>
    </source>
</evidence>
<dbReference type="Pfam" id="PF08389">
    <property type="entry name" value="Xpo1"/>
    <property type="match status" value="1"/>
</dbReference>
<dbReference type="PANTHER" id="PTHR15952">
    <property type="entry name" value="EXPORTIN-T/LOS1"/>
    <property type="match status" value="1"/>
</dbReference>
<dbReference type="EMBL" id="JAULSN010000002">
    <property type="protein sequence ID" value="KAK3380294.1"/>
    <property type="molecule type" value="Genomic_DNA"/>
</dbReference>
<evidence type="ECO:0000256" key="1">
    <source>
        <dbReference type="ARBA" id="ARBA00004496"/>
    </source>
</evidence>
<evidence type="ECO:0000256" key="8">
    <source>
        <dbReference type="ARBA" id="ARBA00022884"/>
    </source>
</evidence>
<keyword evidence="5 11" id="KW-0963">Cytoplasm</keyword>
<dbReference type="GO" id="GO:0008033">
    <property type="term" value="P:tRNA processing"/>
    <property type="evidence" value="ECO:0007669"/>
    <property type="project" value="UniProtKB-KW"/>
</dbReference>
<dbReference type="InterPro" id="IPR011989">
    <property type="entry name" value="ARM-like"/>
</dbReference>